<dbReference type="AlphaFoldDB" id="A0A1Y1IV79"/>
<proteinExistence type="predicted"/>
<reference evidence="2 3" key="1">
    <citation type="journal article" date="2014" name="Nat. Commun.">
        <title>Klebsormidium flaccidum genome reveals primary factors for plant terrestrial adaptation.</title>
        <authorList>
            <person name="Hori K."/>
            <person name="Maruyama F."/>
            <person name="Fujisawa T."/>
            <person name="Togashi T."/>
            <person name="Yamamoto N."/>
            <person name="Seo M."/>
            <person name="Sato S."/>
            <person name="Yamada T."/>
            <person name="Mori H."/>
            <person name="Tajima N."/>
            <person name="Moriyama T."/>
            <person name="Ikeuchi M."/>
            <person name="Watanabe M."/>
            <person name="Wada H."/>
            <person name="Kobayashi K."/>
            <person name="Saito M."/>
            <person name="Masuda T."/>
            <person name="Sasaki-Sekimoto Y."/>
            <person name="Mashiguchi K."/>
            <person name="Awai K."/>
            <person name="Shimojima M."/>
            <person name="Masuda S."/>
            <person name="Iwai M."/>
            <person name="Nobusawa T."/>
            <person name="Narise T."/>
            <person name="Kondo S."/>
            <person name="Saito H."/>
            <person name="Sato R."/>
            <person name="Murakawa M."/>
            <person name="Ihara Y."/>
            <person name="Oshima-Yamada Y."/>
            <person name="Ohtaka K."/>
            <person name="Satoh M."/>
            <person name="Sonobe K."/>
            <person name="Ishii M."/>
            <person name="Ohtani R."/>
            <person name="Kanamori-Sato M."/>
            <person name="Honoki R."/>
            <person name="Miyazaki D."/>
            <person name="Mochizuki H."/>
            <person name="Umetsu J."/>
            <person name="Higashi K."/>
            <person name="Shibata D."/>
            <person name="Kamiya Y."/>
            <person name="Sato N."/>
            <person name="Nakamura Y."/>
            <person name="Tabata S."/>
            <person name="Ida S."/>
            <person name="Kurokawa K."/>
            <person name="Ohta H."/>
        </authorList>
    </citation>
    <scope>NUCLEOTIDE SEQUENCE [LARGE SCALE GENOMIC DNA]</scope>
    <source>
        <strain evidence="2 3">NIES-2285</strain>
    </source>
</reference>
<sequence length="129" mass="13878">MRSLGGGSGRPDLHSRPENIPAGFGSVARPQGREGFEQGPGVVTKQSFGLLRLEIPTSSWQDGQLPAASAGLATEMPKHAHRRPRLGKSPFSPTGLDAYFSSFQTAPQPWETRDLRPNLVHPPTILSSP</sequence>
<feature type="region of interest" description="Disordered" evidence="1">
    <location>
        <begin position="59"/>
        <end position="93"/>
    </location>
</feature>
<evidence type="ECO:0000256" key="1">
    <source>
        <dbReference type="SAM" id="MobiDB-lite"/>
    </source>
</evidence>
<feature type="region of interest" description="Disordered" evidence="1">
    <location>
        <begin position="1"/>
        <end position="41"/>
    </location>
</feature>
<gene>
    <name evidence="2" type="ORF">KFL_014210020</name>
</gene>
<keyword evidence="3" id="KW-1185">Reference proteome</keyword>
<evidence type="ECO:0000313" key="2">
    <source>
        <dbReference type="EMBL" id="GAQ93291.1"/>
    </source>
</evidence>
<evidence type="ECO:0000313" key="3">
    <source>
        <dbReference type="Proteomes" id="UP000054558"/>
    </source>
</evidence>
<protein>
    <submittedName>
        <fullName evidence="2">Uncharacterized protein</fullName>
    </submittedName>
</protein>
<accession>A0A1Y1IV79</accession>
<organism evidence="2 3">
    <name type="scientific">Klebsormidium nitens</name>
    <name type="common">Green alga</name>
    <name type="synonym">Ulothrix nitens</name>
    <dbReference type="NCBI Taxonomy" id="105231"/>
    <lineage>
        <taxon>Eukaryota</taxon>
        <taxon>Viridiplantae</taxon>
        <taxon>Streptophyta</taxon>
        <taxon>Klebsormidiophyceae</taxon>
        <taxon>Klebsormidiales</taxon>
        <taxon>Klebsormidiaceae</taxon>
        <taxon>Klebsormidium</taxon>
    </lineage>
</organism>
<dbReference type="Proteomes" id="UP000054558">
    <property type="component" value="Unassembled WGS sequence"/>
</dbReference>
<feature type="region of interest" description="Disordered" evidence="1">
    <location>
        <begin position="110"/>
        <end position="129"/>
    </location>
</feature>
<name>A0A1Y1IV79_KLENI</name>
<dbReference type="EMBL" id="DF238370">
    <property type="protein sequence ID" value="GAQ93291.1"/>
    <property type="molecule type" value="Genomic_DNA"/>
</dbReference>